<evidence type="ECO:0000256" key="5">
    <source>
        <dbReference type="PROSITE-ProRule" id="PRU00169"/>
    </source>
</evidence>
<dbReference type="InterPro" id="IPR004358">
    <property type="entry name" value="Sig_transdc_His_kin-like_C"/>
</dbReference>
<evidence type="ECO:0000259" key="7">
    <source>
        <dbReference type="PROSITE" id="PS50109"/>
    </source>
</evidence>
<sequence>MNEHSTLLTDIHVEATYRLTEALIESEKRMRRRVECLSEVVFETDAEGRLVFLNKAWAHTLGHDVSVSLGTLLCDYVVQEDCALLARIVEAGATSVAARPAIRMRRADGGILCMEISISAPDGPGIVGSMRDVTTQRRNQQELEKLSLVASFTDNLVVITDGAGRFEWVNDAFVKRTGYTLQEVLGLKPGKVLQGPGTDTKVVASIGQKLRLGESFQAELLNYTKAGVAYWVEMHVTPIKNKTGVIERFVAVQSDITELKRTQRELKVAKEKAEAASQAKSDFLATMSHEIRTPMNGIIGMSSLLLDTALEPKQREMVDAVRHSGDALMTIIEDILDFSKIEARKLDLVEEAFRLDSVIGGVVDVLRHKAASRSLGLNVRISPEVPDSFLGDPGRLRQILMNLVGNGIKFTDEGNICIQAACTKGVTPGIVNLELSVADTGIGMSEEQQGLLFQPFMQVDSSTKRRFGGTGLGLAICKRLVELMGGNIGVESRRGAGSRFWVRLPLHVMEGHKRSAVPEPEKVVSTVPLMKPGGIKPRLLLVEDNEVNARMAMMLLEKNGYPGEVARDGEEAVERFASGVYDGILMDCHMPNMDGYEATCAIRQMEAGAGWRRPRCRIIAMTANVQAGERERCLAAGMDDYVSKPLRTKPLLEALGQIGVLALEAEPALVAA</sequence>
<evidence type="ECO:0000256" key="3">
    <source>
        <dbReference type="ARBA" id="ARBA00022553"/>
    </source>
</evidence>
<dbReference type="PROSITE" id="PS50112">
    <property type="entry name" value="PAS"/>
    <property type="match status" value="2"/>
</dbReference>
<feature type="modified residue" description="4-aspartylphosphate" evidence="5">
    <location>
        <position position="587"/>
    </location>
</feature>
<name>A0ABW0KUG3_9BACT</name>
<feature type="domain" description="Histidine kinase" evidence="7">
    <location>
        <begin position="286"/>
        <end position="508"/>
    </location>
</feature>
<keyword evidence="12" id="KW-1185">Reference proteome</keyword>
<dbReference type="PRINTS" id="PR00344">
    <property type="entry name" value="BCTRLSENSOR"/>
</dbReference>
<dbReference type="InterPro" id="IPR003661">
    <property type="entry name" value="HisK_dim/P_dom"/>
</dbReference>
<feature type="domain" description="PAC" evidence="10">
    <location>
        <begin position="214"/>
        <end position="268"/>
    </location>
</feature>
<dbReference type="Pfam" id="PF00512">
    <property type="entry name" value="HisKA"/>
    <property type="match status" value="1"/>
</dbReference>
<organism evidence="11 12">
    <name type="scientific">Prosthecobacter fluviatilis</name>
    <dbReference type="NCBI Taxonomy" id="445931"/>
    <lineage>
        <taxon>Bacteria</taxon>
        <taxon>Pseudomonadati</taxon>
        <taxon>Verrucomicrobiota</taxon>
        <taxon>Verrucomicrobiia</taxon>
        <taxon>Verrucomicrobiales</taxon>
        <taxon>Verrucomicrobiaceae</taxon>
        <taxon>Prosthecobacter</taxon>
    </lineage>
</organism>
<dbReference type="SUPFAM" id="SSF47384">
    <property type="entry name" value="Homodimeric domain of signal transducing histidine kinase"/>
    <property type="match status" value="1"/>
</dbReference>
<evidence type="ECO:0000313" key="11">
    <source>
        <dbReference type="EMBL" id="MFC5457130.1"/>
    </source>
</evidence>
<dbReference type="EC" id="2.7.13.3" evidence="2"/>
<dbReference type="CDD" id="cd00130">
    <property type="entry name" value="PAS"/>
    <property type="match status" value="2"/>
</dbReference>
<keyword evidence="4" id="KW-0902">Two-component regulatory system</keyword>
<dbReference type="GO" id="GO:0005524">
    <property type="term" value="F:ATP binding"/>
    <property type="evidence" value="ECO:0007669"/>
    <property type="project" value="UniProtKB-KW"/>
</dbReference>
<evidence type="ECO:0000259" key="9">
    <source>
        <dbReference type="PROSITE" id="PS50112"/>
    </source>
</evidence>
<dbReference type="Pfam" id="PF00989">
    <property type="entry name" value="PAS"/>
    <property type="match status" value="1"/>
</dbReference>
<proteinExistence type="predicted"/>
<dbReference type="SUPFAM" id="SSF55785">
    <property type="entry name" value="PYP-like sensor domain (PAS domain)"/>
    <property type="match status" value="2"/>
</dbReference>
<dbReference type="SMART" id="SM00086">
    <property type="entry name" value="PAC"/>
    <property type="match status" value="2"/>
</dbReference>
<dbReference type="EMBL" id="JBHSMQ010000008">
    <property type="protein sequence ID" value="MFC5457130.1"/>
    <property type="molecule type" value="Genomic_DNA"/>
</dbReference>
<dbReference type="InterPro" id="IPR036097">
    <property type="entry name" value="HisK_dim/P_sf"/>
</dbReference>
<keyword evidence="11" id="KW-0547">Nucleotide-binding</keyword>
<dbReference type="CDD" id="cd00082">
    <property type="entry name" value="HisKA"/>
    <property type="match status" value="1"/>
</dbReference>
<evidence type="ECO:0000256" key="1">
    <source>
        <dbReference type="ARBA" id="ARBA00000085"/>
    </source>
</evidence>
<dbReference type="CDD" id="cd16922">
    <property type="entry name" value="HATPase_EvgS-ArcB-TorS-like"/>
    <property type="match status" value="1"/>
</dbReference>
<evidence type="ECO:0000259" key="10">
    <source>
        <dbReference type="PROSITE" id="PS50113"/>
    </source>
</evidence>
<dbReference type="SUPFAM" id="SSF52172">
    <property type="entry name" value="CheY-like"/>
    <property type="match status" value="1"/>
</dbReference>
<dbReference type="Pfam" id="PF02518">
    <property type="entry name" value="HATPase_c"/>
    <property type="match status" value="1"/>
</dbReference>
<evidence type="ECO:0000256" key="4">
    <source>
        <dbReference type="ARBA" id="ARBA00023012"/>
    </source>
</evidence>
<feature type="domain" description="Response regulatory" evidence="8">
    <location>
        <begin position="538"/>
        <end position="659"/>
    </location>
</feature>
<dbReference type="InterPro" id="IPR005467">
    <property type="entry name" value="His_kinase_dom"/>
</dbReference>
<dbReference type="SMART" id="SM00388">
    <property type="entry name" value="HisKA"/>
    <property type="match status" value="1"/>
</dbReference>
<dbReference type="Proteomes" id="UP001596052">
    <property type="component" value="Unassembled WGS sequence"/>
</dbReference>
<keyword evidence="11" id="KW-0067">ATP-binding</keyword>
<evidence type="ECO:0000256" key="6">
    <source>
        <dbReference type="SAM" id="Coils"/>
    </source>
</evidence>
<dbReference type="SMART" id="SM00091">
    <property type="entry name" value="PAS"/>
    <property type="match status" value="2"/>
</dbReference>
<dbReference type="InterPro" id="IPR001789">
    <property type="entry name" value="Sig_transdc_resp-reg_receiver"/>
</dbReference>
<dbReference type="PANTHER" id="PTHR45339">
    <property type="entry name" value="HYBRID SIGNAL TRANSDUCTION HISTIDINE KINASE J"/>
    <property type="match status" value="1"/>
</dbReference>
<dbReference type="InterPro" id="IPR003594">
    <property type="entry name" value="HATPase_dom"/>
</dbReference>
<feature type="domain" description="PAS" evidence="9">
    <location>
        <begin position="142"/>
        <end position="186"/>
    </location>
</feature>
<dbReference type="RefSeq" id="WP_377170092.1">
    <property type="nucleotide sequence ID" value="NZ_JBHSMQ010000008.1"/>
</dbReference>
<dbReference type="InterPro" id="IPR011006">
    <property type="entry name" value="CheY-like_superfamily"/>
</dbReference>
<dbReference type="NCBIfam" id="TIGR00229">
    <property type="entry name" value="sensory_box"/>
    <property type="match status" value="2"/>
</dbReference>
<dbReference type="Gene3D" id="3.30.450.20">
    <property type="entry name" value="PAS domain"/>
    <property type="match status" value="2"/>
</dbReference>
<accession>A0ABW0KUG3</accession>
<dbReference type="InterPro" id="IPR001610">
    <property type="entry name" value="PAC"/>
</dbReference>
<evidence type="ECO:0000259" key="8">
    <source>
        <dbReference type="PROSITE" id="PS50110"/>
    </source>
</evidence>
<dbReference type="SMART" id="SM00387">
    <property type="entry name" value="HATPase_c"/>
    <property type="match status" value="1"/>
</dbReference>
<dbReference type="SMART" id="SM00448">
    <property type="entry name" value="REC"/>
    <property type="match status" value="1"/>
</dbReference>
<reference evidence="12" key="1">
    <citation type="journal article" date="2019" name="Int. J. Syst. Evol. Microbiol.">
        <title>The Global Catalogue of Microorganisms (GCM) 10K type strain sequencing project: providing services to taxonomists for standard genome sequencing and annotation.</title>
        <authorList>
            <consortium name="The Broad Institute Genomics Platform"/>
            <consortium name="The Broad Institute Genome Sequencing Center for Infectious Disease"/>
            <person name="Wu L."/>
            <person name="Ma J."/>
        </authorList>
    </citation>
    <scope>NUCLEOTIDE SEQUENCE [LARGE SCALE GENOMIC DNA]</scope>
    <source>
        <strain evidence="12">CGMCC 4.1469</strain>
    </source>
</reference>
<dbReference type="Gene3D" id="1.10.287.130">
    <property type="match status" value="1"/>
</dbReference>
<evidence type="ECO:0000256" key="2">
    <source>
        <dbReference type="ARBA" id="ARBA00012438"/>
    </source>
</evidence>
<dbReference type="PROSITE" id="PS50110">
    <property type="entry name" value="RESPONSE_REGULATORY"/>
    <property type="match status" value="1"/>
</dbReference>
<feature type="domain" description="PAS" evidence="9">
    <location>
        <begin position="26"/>
        <end position="62"/>
    </location>
</feature>
<dbReference type="PROSITE" id="PS50113">
    <property type="entry name" value="PAC"/>
    <property type="match status" value="1"/>
</dbReference>
<dbReference type="Gene3D" id="3.40.50.2300">
    <property type="match status" value="1"/>
</dbReference>
<gene>
    <name evidence="11" type="ORF">ACFQDI_19840</name>
</gene>
<keyword evidence="3 5" id="KW-0597">Phosphoprotein</keyword>
<dbReference type="Pfam" id="PF00072">
    <property type="entry name" value="Response_reg"/>
    <property type="match status" value="1"/>
</dbReference>
<dbReference type="PANTHER" id="PTHR45339:SF1">
    <property type="entry name" value="HYBRID SIGNAL TRANSDUCTION HISTIDINE KINASE J"/>
    <property type="match status" value="1"/>
</dbReference>
<dbReference type="Gene3D" id="3.30.565.10">
    <property type="entry name" value="Histidine kinase-like ATPase, C-terminal domain"/>
    <property type="match status" value="1"/>
</dbReference>
<feature type="coiled-coil region" evidence="6">
    <location>
        <begin position="252"/>
        <end position="279"/>
    </location>
</feature>
<evidence type="ECO:0000313" key="12">
    <source>
        <dbReference type="Proteomes" id="UP001596052"/>
    </source>
</evidence>
<dbReference type="InterPro" id="IPR000014">
    <property type="entry name" value="PAS"/>
</dbReference>
<dbReference type="InterPro" id="IPR036890">
    <property type="entry name" value="HATPase_C_sf"/>
</dbReference>
<dbReference type="SUPFAM" id="SSF55874">
    <property type="entry name" value="ATPase domain of HSP90 chaperone/DNA topoisomerase II/histidine kinase"/>
    <property type="match status" value="1"/>
</dbReference>
<comment type="caution">
    <text evidence="11">The sequence shown here is derived from an EMBL/GenBank/DDBJ whole genome shotgun (WGS) entry which is preliminary data.</text>
</comment>
<dbReference type="InterPro" id="IPR035965">
    <property type="entry name" value="PAS-like_dom_sf"/>
</dbReference>
<keyword evidence="6" id="KW-0175">Coiled coil</keyword>
<comment type="catalytic activity">
    <reaction evidence="1">
        <text>ATP + protein L-histidine = ADP + protein N-phospho-L-histidine.</text>
        <dbReference type="EC" id="2.7.13.3"/>
    </reaction>
</comment>
<dbReference type="Pfam" id="PF13426">
    <property type="entry name" value="PAS_9"/>
    <property type="match status" value="1"/>
</dbReference>
<dbReference type="CDD" id="cd17546">
    <property type="entry name" value="REC_hyHK_CKI1_RcsC-like"/>
    <property type="match status" value="1"/>
</dbReference>
<protein>
    <recommendedName>
        <fullName evidence="2">histidine kinase</fullName>
        <ecNumber evidence="2">2.7.13.3</ecNumber>
    </recommendedName>
</protein>
<dbReference type="InterPro" id="IPR013767">
    <property type="entry name" value="PAS_fold"/>
</dbReference>
<dbReference type="InterPro" id="IPR000700">
    <property type="entry name" value="PAS-assoc_C"/>
</dbReference>
<dbReference type="PROSITE" id="PS50109">
    <property type="entry name" value="HIS_KIN"/>
    <property type="match status" value="1"/>
</dbReference>